<name>A0A0C1YDB1_9CYAN</name>
<accession>A0A0C1YDB1</accession>
<evidence type="ECO:0000313" key="2">
    <source>
        <dbReference type="EMBL" id="NEV66435.1"/>
    </source>
</evidence>
<dbReference type="GO" id="GO:0004175">
    <property type="term" value="F:endopeptidase activity"/>
    <property type="evidence" value="ECO:0007669"/>
    <property type="project" value="UniProtKB-ARBA"/>
</dbReference>
<dbReference type="InterPro" id="IPR003675">
    <property type="entry name" value="Rce1/LyrA-like_dom"/>
</dbReference>
<dbReference type="PANTHER" id="PTHR43592">
    <property type="entry name" value="CAAX AMINO TERMINAL PROTEASE"/>
    <property type="match status" value="1"/>
</dbReference>
<dbReference type="GO" id="GO:0080120">
    <property type="term" value="P:CAAX-box protein maturation"/>
    <property type="evidence" value="ECO:0007669"/>
    <property type="project" value="UniProtKB-ARBA"/>
</dbReference>
<organism evidence="2">
    <name type="scientific">Lyngbya confervoides BDU141951</name>
    <dbReference type="NCBI Taxonomy" id="1574623"/>
    <lineage>
        <taxon>Bacteria</taxon>
        <taxon>Bacillati</taxon>
        <taxon>Cyanobacteriota</taxon>
        <taxon>Cyanophyceae</taxon>
        <taxon>Oscillatoriophycideae</taxon>
        <taxon>Oscillatoriales</taxon>
        <taxon>Microcoleaceae</taxon>
        <taxon>Lyngbya</taxon>
    </lineage>
</organism>
<feature type="domain" description="CAAX prenyl protease 2/Lysostaphin resistance protein A-like" evidence="1">
    <location>
        <begin position="85"/>
        <end position="173"/>
    </location>
</feature>
<dbReference type="EMBL" id="JTHE02000003">
    <property type="protein sequence ID" value="NEV66435.1"/>
    <property type="molecule type" value="Genomic_DNA"/>
</dbReference>
<dbReference type="AlphaFoldDB" id="A0A0C1YDB1"/>
<keyword evidence="2" id="KW-0645">Protease</keyword>
<keyword evidence="2" id="KW-0482">Metalloprotease</keyword>
<dbReference type="PANTHER" id="PTHR43592:SF7">
    <property type="entry name" value="CAAX AMINO TERMINAL PROTEASE FAMILY PROTEIN"/>
    <property type="match status" value="1"/>
</dbReference>
<evidence type="ECO:0000259" key="1">
    <source>
        <dbReference type="Pfam" id="PF02517"/>
    </source>
</evidence>
<dbReference type="GO" id="GO:0008237">
    <property type="term" value="F:metallopeptidase activity"/>
    <property type="evidence" value="ECO:0007669"/>
    <property type="project" value="UniProtKB-KW"/>
</dbReference>
<dbReference type="Pfam" id="PF02517">
    <property type="entry name" value="Rce1-like"/>
    <property type="match status" value="1"/>
</dbReference>
<comment type="caution">
    <text evidence="2">The sequence shown here is derived from an EMBL/GenBank/DDBJ whole genome shotgun (WGS) entry which is preliminary data.</text>
</comment>
<reference evidence="2" key="2">
    <citation type="journal article" date="2015" name="Genome Announc.">
        <title>Draft Genome Sequence of Filamentous Marine Cyanobacterium Lyngbya confervoides Strain BDU141951.</title>
        <authorList>
            <person name="Chandrababunaidu M.M."/>
            <person name="Sen D."/>
            <person name="Tripathy S."/>
        </authorList>
    </citation>
    <scope>NUCLEOTIDE SEQUENCE</scope>
    <source>
        <strain evidence="2">BDU141951</strain>
    </source>
</reference>
<reference evidence="2" key="3">
    <citation type="submission" date="2020-02" db="EMBL/GenBank/DDBJ databases">
        <authorList>
            <person name="Sarangi A.N."/>
            <person name="Ghosh S."/>
            <person name="Mukherjee M."/>
            <person name="Tripathy S."/>
        </authorList>
    </citation>
    <scope>NUCLEOTIDE SEQUENCE</scope>
    <source>
        <strain evidence="2">BDU141951</strain>
    </source>
</reference>
<proteinExistence type="predicted"/>
<reference evidence="2" key="1">
    <citation type="submission" date="2014-11" db="EMBL/GenBank/DDBJ databases">
        <authorList>
            <person name="Malar M.C."/>
            <person name="Sen D."/>
            <person name="Tripathy S."/>
        </authorList>
    </citation>
    <scope>NUCLEOTIDE SEQUENCE</scope>
    <source>
        <strain evidence="2">BDU141951</strain>
    </source>
</reference>
<keyword evidence="2" id="KW-0378">Hydrolase</keyword>
<gene>
    <name evidence="2" type="ORF">QQ91_004840</name>
</gene>
<sequence length="185" mass="20272">MEPLSRVQVLVAMGVTALVLLMVARFWLLFDSVVMLSVAFDAEVLLLGLSIGLGITGASAIAYEVWPGYRDSANMYLKLVLEPLTWSDLIWMGLLPGLSEELLFRGVMLPAIGLNVYGVIFSSLCFGVLHLSGLQQWPYVVWATVIGLVLAMSALWSGNLLVPILAHTTTNLVASLFWKVKYDNL</sequence>
<protein>
    <submittedName>
        <fullName evidence="2">CPBP family intramembrane metalloprotease</fullName>
    </submittedName>
</protein>